<keyword evidence="3" id="KW-1185">Reference proteome</keyword>
<protein>
    <submittedName>
        <fullName evidence="2">Uncharacterized protein</fullName>
    </submittedName>
</protein>
<evidence type="ECO:0000256" key="1">
    <source>
        <dbReference type="SAM" id="MobiDB-lite"/>
    </source>
</evidence>
<sequence>ASASDTSGTIRSVSYLRPPRLPSWRGLATTRKYEYRDKPEYSIARARPTATARSGQQPAAGELSSCKPELFPDTQHSVLQAAAPGPGVDAWGWCPVHTIPAQARLQGLFNWPFHGDW</sequence>
<feature type="region of interest" description="Disordered" evidence="1">
    <location>
        <begin position="44"/>
        <end position="68"/>
    </location>
</feature>
<evidence type="ECO:0000313" key="3">
    <source>
        <dbReference type="Proteomes" id="UP000485058"/>
    </source>
</evidence>
<evidence type="ECO:0000313" key="2">
    <source>
        <dbReference type="EMBL" id="GFH18836.1"/>
    </source>
</evidence>
<feature type="non-terminal residue" evidence="2">
    <location>
        <position position="117"/>
    </location>
</feature>
<feature type="non-terminal residue" evidence="2">
    <location>
        <position position="1"/>
    </location>
</feature>
<accession>A0A699ZID4</accession>
<dbReference type="Proteomes" id="UP000485058">
    <property type="component" value="Unassembled WGS sequence"/>
</dbReference>
<dbReference type="EMBL" id="BLLF01001365">
    <property type="protein sequence ID" value="GFH18836.1"/>
    <property type="molecule type" value="Genomic_DNA"/>
</dbReference>
<comment type="caution">
    <text evidence="2">The sequence shown here is derived from an EMBL/GenBank/DDBJ whole genome shotgun (WGS) entry which is preliminary data.</text>
</comment>
<dbReference type="AlphaFoldDB" id="A0A699ZID4"/>
<name>A0A699ZID4_HAELA</name>
<reference evidence="2 3" key="1">
    <citation type="submission" date="2020-02" db="EMBL/GenBank/DDBJ databases">
        <title>Draft genome sequence of Haematococcus lacustris strain NIES-144.</title>
        <authorList>
            <person name="Morimoto D."/>
            <person name="Nakagawa S."/>
            <person name="Yoshida T."/>
            <person name="Sawayama S."/>
        </authorList>
    </citation>
    <scope>NUCLEOTIDE SEQUENCE [LARGE SCALE GENOMIC DNA]</scope>
    <source>
        <strain evidence="2 3">NIES-144</strain>
    </source>
</reference>
<organism evidence="2 3">
    <name type="scientific">Haematococcus lacustris</name>
    <name type="common">Green alga</name>
    <name type="synonym">Haematococcus pluvialis</name>
    <dbReference type="NCBI Taxonomy" id="44745"/>
    <lineage>
        <taxon>Eukaryota</taxon>
        <taxon>Viridiplantae</taxon>
        <taxon>Chlorophyta</taxon>
        <taxon>core chlorophytes</taxon>
        <taxon>Chlorophyceae</taxon>
        <taxon>CS clade</taxon>
        <taxon>Chlamydomonadales</taxon>
        <taxon>Haematococcaceae</taxon>
        <taxon>Haematococcus</taxon>
    </lineage>
</organism>
<proteinExistence type="predicted"/>
<gene>
    <name evidence="2" type="ORF">HaLaN_15702</name>
</gene>